<feature type="chain" id="PRO_5045528793" evidence="2">
    <location>
        <begin position="22"/>
        <end position="214"/>
    </location>
</feature>
<evidence type="ECO:0000313" key="4">
    <source>
        <dbReference type="Proteomes" id="UP001252186"/>
    </source>
</evidence>
<keyword evidence="4" id="KW-1185">Reference proteome</keyword>
<evidence type="ECO:0000313" key="3">
    <source>
        <dbReference type="EMBL" id="MDT0552989.1"/>
    </source>
</evidence>
<reference evidence="3 4" key="1">
    <citation type="submission" date="2023-09" db="EMBL/GenBank/DDBJ databases">
        <authorList>
            <person name="Rey-Velasco X."/>
        </authorList>
    </citation>
    <scope>NUCLEOTIDE SEQUENCE [LARGE SCALE GENOMIC DNA]</scope>
    <source>
        <strain evidence="3 4">P050</strain>
    </source>
</reference>
<dbReference type="PROSITE" id="PS51257">
    <property type="entry name" value="PROKAR_LIPOPROTEIN"/>
    <property type="match status" value="1"/>
</dbReference>
<feature type="region of interest" description="Disordered" evidence="1">
    <location>
        <begin position="21"/>
        <end position="42"/>
    </location>
</feature>
<gene>
    <name evidence="3" type="ORF">RM519_07015</name>
</gene>
<accession>A0ABU2Y5T9</accession>
<sequence length="214" mass="23843">MKTQILSFVLISLLISCNSKPNENATPEPAPTPEVEFPKNQQLTKEQQIKAALFAAPSDARDGAMVYGFDDNNEFVVIKEGTNEFICIADDPKKDGFQVAAYHKSLEPYMARGRALNKEGKGRKEKEEIRSSEAASGVLQMPENPATLHLYYGKNGYFDTEIDSIKNAKYRYVVYIPYATQKSTGLGLSPNKSGHPWLMFPGAYNSHIMITPIE</sequence>
<name>A0ABU2Y5T9_9FLAO</name>
<protein>
    <submittedName>
        <fullName evidence="3">Uncharacterized protein</fullName>
    </submittedName>
</protein>
<dbReference type="Proteomes" id="UP001252186">
    <property type="component" value="Unassembled WGS sequence"/>
</dbReference>
<dbReference type="RefSeq" id="WP_311592956.1">
    <property type="nucleotide sequence ID" value="NZ_JAVRHV010000002.1"/>
</dbReference>
<proteinExistence type="predicted"/>
<evidence type="ECO:0000256" key="2">
    <source>
        <dbReference type="SAM" id="SignalP"/>
    </source>
</evidence>
<organism evidence="3 4">
    <name type="scientific">Urechidicola vernalis</name>
    <dbReference type="NCBI Taxonomy" id="3075600"/>
    <lineage>
        <taxon>Bacteria</taxon>
        <taxon>Pseudomonadati</taxon>
        <taxon>Bacteroidota</taxon>
        <taxon>Flavobacteriia</taxon>
        <taxon>Flavobacteriales</taxon>
        <taxon>Flavobacteriaceae</taxon>
        <taxon>Urechidicola</taxon>
    </lineage>
</organism>
<keyword evidence="2" id="KW-0732">Signal</keyword>
<dbReference type="EMBL" id="JAVRHV010000002">
    <property type="protein sequence ID" value="MDT0552989.1"/>
    <property type="molecule type" value="Genomic_DNA"/>
</dbReference>
<evidence type="ECO:0000256" key="1">
    <source>
        <dbReference type="SAM" id="MobiDB-lite"/>
    </source>
</evidence>
<comment type="caution">
    <text evidence="3">The sequence shown here is derived from an EMBL/GenBank/DDBJ whole genome shotgun (WGS) entry which is preliminary data.</text>
</comment>
<feature type="signal peptide" evidence="2">
    <location>
        <begin position="1"/>
        <end position="21"/>
    </location>
</feature>